<evidence type="ECO:0000313" key="2">
    <source>
        <dbReference type="WBParaSite" id="SRDH1_20960.1"/>
    </source>
</evidence>
<reference evidence="1" key="1">
    <citation type="submission" date="2022-06" db="EMBL/GenBank/DDBJ databases">
        <authorList>
            <person name="Berger JAMES D."/>
            <person name="Berger JAMES D."/>
        </authorList>
    </citation>
    <scope>NUCLEOTIDE SEQUENCE [LARGE SCALE GENOMIC DNA]</scope>
</reference>
<dbReference type="WBParaSite" id="SRDH1_20960.1">
    <property type="protein sequence ID" value="SRDH1_20960.1"/>
    <property type="gene ID" value="SRDH1_20960"/>
</dbReference>
<dbReference type="AlphaFoldDB" id="A0AA85ERX3"/>
<protein>
    <submittedName>
        <fullName evidence="2">Uncharacterized protein</fullName>
    </submittedName>
</protein>
<evidence type="ECO:0000313" key="1">
    <source>
        <dbReference type="Proteomes" id="UP000050792"/>
    </source>
</evidence>
<name>A0AA85ERX3_9TREM</name>
<sequence length="72" mass="8721">MNDLIVKLLWYDTVKYRHNYSFVLIALNQIVKKNTTTTTKNIKTFILLNYSFNGLFFFDYKFQYNLILLNQV</sequence>
<proteinExistence type="predicted"/>
<dbReference type="Proteomes" id="UP000050792">
    <property type="component" value="Unassembled WGS sequence"/>
</dbReference>
<organism evidence="1 2">
    <name type="scientific">Schistosoma rodhaini</name>
    <dbReference type="NCBI Taxonomy" id="6188"/>
    <lineage>
        <taxon>Eukaryota</taxon>
        <taxon>Metazoa</taxon>
        <taxon>Spiralia</taxon>
        <taxon>Lophotrochozoa</taxon>
        <taxon>Platyhelminthes</taxon>
        <taxon>Trematoda</taxon>
        <taxon>Digenea</taxon>
        <taxon>Strigeidida</taxon>
        <taxon>Schistosomatoidea</taxon>
        <taxon>Schistosomatidae</taxon>
        <taxon>Schistosoma</taxon>
    </lineage>
</organism>
<reference evidence="2" key="2">
    <citation type="submission" date="2023-11" db="UniProtKB">
        <authorList>
            <consortium name="WormBaseParasite"/>
        </authorList>
    </citation>
    <scope>IDENTIFICATION</scope>
</reference>
<accession>A0AA85ERX3</accession>
<keyword evidence="1" id="KW-1185">Reference proteome</keyword>